<protein>
    <submittedName>
        <fullName evidence="5">Long-chain acyl-CoA synthetase</fullName>
    </submittedName>
</protein>
<dbReference type="FunFam" id="3.30.300.30:FF:000008">
    <property type="entry name" value="2,3-dihydroxybenzoate-AMP ligase"/>
    <property type="match status" value="1"/>
</dbReference>
<comment type="similarity">
    <text evidence="1">Belongs to the ATP-dependent AMP-binding enzyme family.</text>
</comment>
<dbReference type="PANTHER" id="PTHR43767:SF9">
    <property type="entry name" value="LONG-CHAIN-FATTY-ACID--COA LIGASE"/>
    <property type="match status" value="1"/>
</dbReference>
<reference evidence="5 6" key="1">
    <citation type="submission" date="2018-11" db="EMBL/GenBank/DDBJ databases">
        <title>Genomic Encyclopedia of Type Strains, Phase IV (KMG-IV): sequencing the most valuable type-strain genomes for metagenomic binning, comparative biology and taxonomic classification.</title>
        <authorList>
            <person name="Goeker M."/>
        </authorList>
    </citation>
    <scope>NUCLEOTIDE SEQUENCE [LARGE SCALE GENOMIC DNA]</scope>
    <source>
        <strain evidence="5 6">DSM 22027</strain>
    </source>
</reference>
<dbReference type="Pfam" id="PF00501">
    <property type="entry name" value="AMP-binding"/>
    <property type="match status" value="1"/>
</dbReference>
<comment type="caution">
    <text evidence="5">The sequence shown here is derived from an EMBL/GenBank/DDBJ whole genome shotgun (WGS) entry which is preliminary data.</text>
</comment>
<dbReference type="RefSeq" id="WP_123289645.1">
    <property type="nucleotide sequence ID" value="NZ_RJVA01000010.1"/>
</dbReference>
<dbReference type="Gene3D" id="3.30.300.30">
    <property type="match status" value="1"/>
</dbReference>
<evidence type="ECO:0000256" key="1">
    <source>
        <dbReference type="ARBA" id="ARBA00006432"/>
    </source>
</evidence>
<dbReference type="FunFam" id="3.40.50.12780:FF:000003">
    <property type="entry name" value="Long-chain-fatty-acid--CoA ligase FadD"/>
    <property type="match status" value="1"/>
</dbReference>
<dbReference type="EMBL" id="RJVA01000010">
    <property type="protein sequence ID" value="ROR01962.1"/>
    <property type="molecule type" value="Genomic_DNA"/>
</dbReference>
<dbReference type="InterPro" id="IPR045851">
    <property type="entry name" value="AMP-bd_C_sf"/>
</dbReference>
<dbReference type="PANTHER" id="PTHR43767">
    <property type="entry name" value="LONG-CHAIN-FATTY-ACID--COA LIGASE"/>
    <property type="match status" value="1"/>
</dbReference>
<gene>
    <name evidence="5" type="ORF">EDC27_1159</name>
</gene>
<dbReference type="Pfam" id="PF13193">
    <property type="entry name" value="AMP-binding_C"/>
    <property type="match status" value="1"/>
</dbReference>
<evidence type="ECO:0000313" key="5">
    <source>
        <dbReference type="EMBL" id="ROR01962.1"/>
    </source>
</evidence>
<evidence type="ECO:0000259" key="3">
    <source>
        <dbReference type="Pfam" id="PF00501"/>
    </source>
</evidence>
<dbReference type="CDD" id="cd05936">
    <property type="entry name" value="FC-FACS_FadD_like"/>
    <property type="match status" value="1"/>
</dbReference>
<dbReference type="OrthoDB" id="9801302at2"/>
<sequence>MDRPWLRHYNSKVPQEIEFPNWPLPVLVSRTAEKYAVNTATEFFGAKLSYRQFWDQVLRLAAALKDMGVGKGTRVAIMLPNCPQTMIAYYATLWVGGVGVMTNPMYVEREMEHQWQDSGAEVLFVLDHLFPKVEKVLASTKIRTVVVTSLREYLPFLFRFLYPIKAKKQNLFMAVPYDGRRIVNFSQLLAKHSPLTDSCAATLDDLALLQYTGGTTGVSKGVMLSHRNILANVLQVAAWFPDFRWGRERLVAILPFFHVFGMTVCMNFSLYGGCATIVVPKFDVDEFIKLLHKSKPTLFPGVPTIYVALVNHSKVKDYDLSSIRFCITGSAPMPVEVLKKFEDMTGCIIVEGYGLSEASPVTHVNPISGTRKPGSIGIPVSSTDARIISLEDGVSEAPVGQPGELAVKGPQVMLGYWNMPEETASTLRDGWLYTGDVATMDEDGYFYIVDRKKDMIIAGGYNIYPREIDEVLYTHPKVLDAVAVGVPDPYRGETVKAFIVPKPGETVTEEEIIQFCKSKLAAYKVPRAVEIRESLPKTMVGKILRKELRAEEMRKAQERAASKS</sequence>
<dbReference type="InterPro" id="IPR042099">
    <property type="entry name" value="ANL_N_sf"/>
</dbReference>
<evidence type="ECO:0000313" key="6">
    <source>
        <dbReference type="Proteomes" id="UP000276223"/>
    </source>
</evidence>
<feature type="domain" description="AMP-binding enzyme C-terminal" evidence="4">
    <location>
        <begin position="467"/>
        <end position="542"/>
    </location>
</feature>
<accession>A0A3N1VP04</accession>
<dbReference type="AlphaFoldDB" id="A0A3N1VP04"/>
<dbReference type="SUPFAM" id="SSF56801">
    <property type="entry name" value="Acetyl-CoA synthetase-like"/>
    <property type="match status" value="1"/>
</dbReference>
<organism evidence="5 6">
    <name type="scientific">Desulfosoma caldarium</name>
    <dbReference type="NCBI Taxonomy" id="610254"/>
    <lineage>
        <taxon>Bacteria</taxon>
        <taxon>Pseudomonadati</taxon>
        <taxon>Thermodesulfobacteriota</taxon>
        <taxon>Syntrophobacteria</taxon>
        <taxon>Syntrophobacterales</taxon>
        <taxon>Syntrophobacteraceae</taxon>
        <taxon>Desulfosoma</taxon>
    </lineage>
</organism>
<name>A0A3N1VP04_9BACT</name>
<dbReference type="Gene3D" id="3.40.50.12780">
    <property type="entry name" value="N-terminal domain of ligase-like"/>
    <property type="match status" value="1"/>
</dbReference>
<keyword evidence="2" id="KW-0436">Ligase</keyword>
<dbReference type="InterPro" id="IPR025110">
    <property type="entry name" value="AMP-bd_C"/>
</dbReference>
<dbReference type="InterPro" id="IPR020845">
    <property type="entry name" value="AMP-binding_CS"/>
</dbReference>
<keyword evidence="6" id="KW-1185">Reference proteome</keyword>
<feature type="domain" description="AMP-dependent synthetase/ligase" evidence="3">
    <location>
        <begin position="30"/>
        <end position="417"/>
    </location>
</feature>
<evidence type="ECO:0000256" key="2">
    <source>
        <dbReference type="ARBA" id="ARBA00022598"/>
    </source>
</evidence>
<dbReference type="GO" id="GO:0016877">
    <property type="term" value="F:ligase activity, forming carbon-sulfur bonds"/>
    <property type="evidence" value="ECO:0007669"/>
    <property type="project" value="UniProtKB-ARBA"/>
</dbReference>
<dbReference type="Proteomes" id="UP000276223">
    <property type="component" value="Unassembled WGS sequence"/>
</dbReference>
<evidence type="ECO:0000259" key="4">
    <source>
        <dbReference type="Pfam" id="PF13193"/>
    </source>
</evidence>
<dbReference type="PROSITE" id="PS00455">
    <property type="entry name" value="AMP_BINDING"/>
    <property type="match status" value="1"/>
</dbReference>
<dbReference type="InterPro" id="IPR000873">
    <property type="entry name" value="AMP-dep_synth/lig_dom"/>
</dbReference>
<proteinExistence type="inferred from homology"/>
<dbReference type="InterPro" id="IPR050237">
    <property type="entry name" value="ATP-dep_AMP-bd_enzyme"/>
</dbReference>